<dbReference type="Proteomes" id="UP000194968">
    <property type="component" value="Unassembled WGS sequence"/>
</dbReference>
<dbReference type="Pfam" id="PF01497">
    <property type="entry name" value="Peripla_BP_2"/>
    <property type="match status" value="1"/>
</dbReference>
<gene>
    <name evidence="2" type="ORF">B6D06_00245</name>
</gene>
<sequence length="288" mass="31849">MRKYKMKKKFMANIVLFIFIFSINSFINFSYANERIVIAGGALTEIVFTLGAGDQVVGVDSTSQYPKTVRQLPQIGYLKLLNIESILSLNPSLVISFNDTETDNILKQITQAKVNVLALKRVPATIDLLYENINKIAIKLDKQEKGQELINRIKNNLSNIENQIATKPHKTKVLCIMNMGGSILITGKNTTTDALITIAGGENLATHNSVKTYTTESLIAMNPEAIILTTHSINELGGLDKINTIPGISETAAFKNNRIIIIDDSYLFGIGPRVDEAVKILFQGFYPQ</sequence>
<dbReference type="InterPro" id="IPR002491">
    <property type="entry name" value="ABC_transptr_periplasmic_BD"/>
</dbReference>
<evidence type="ECO:0000259" key="1">
    <source>
        <dbReference type="PROSITE" id="PS50983"/>
    </source>
</evidence>
<reference evidence="2 3" key="1">
    <citation type="submission" date="2017-03" db="EMBL/GenBank/DDBJ databases">
        <title>Comparative genomics of honeybee gut symbionts reveal geographically distinct and subgroup specific antibiotic resistance.</title>
        <authorList>
            <person name="Ludvigsen J."/>
            <person name="Porcellato D."/>
            <person name="Labee-Lund T.M."/>
            <person name="Amdam G.V."/>
            <person name="Rudi K."/>
        </authorList>
    </citation>
    <scope>NUCLEOTIDE SEQUENCE [LARGE SCALE GENOMIC DNA]</scope>
    <source>
        <strain evidence="2 3">A-4-12</strain>
    </source>
</reference>
<proteinExistence type="predicted"/>
<name>A0A242NXG7_9GAMM</name>
<evidence type="ECO:0000313" key="3">
    <source>
        <dbReference type="Proteomes" id="UP000194968"/>
    </source>
</evidence>
<dbReference type="PROSITE" id="PS50983">
    <property type="entry name" value="FE_B12_PBP"/>
    <property type="match status" value="1"/>
</dbReference>
<dbReference type="EMBL" id="NASK01000037">
    <property type="protein sequence ID" value="OTQ54469.1"/>
    <property type="molecule type" value="Genomic_DNA"/>
</dbReference>
<feature type="domain" description="Fe/B12 periplasmic-binding" evidence="1">
    <location>
        <begin position="35"/>
        <end position="288"/>
    </location>
</feature>
<dbReference type="AlphaFoldDB" id="A0A242NXG7"/>
<organism evidence="2 3">
    <name type="scientific">Gilliamella apis</name>
    <dbReference type="NCBI Taxonomy" id="1970738"/>
    <lineage>
        <taxon>Bacteria</taxon>
        <taxon>Pseudomonadati</taxon>
        <taxon>Pseudomonadota</taxon>
        <taxon>Gammaproteobacteria</taxon>
        <taxon>Orbales</taxon>
        <taxon>Orbaceae</taxon>
        <taxon>Gilliamella</taxon>
    </lineage>
</organism>
<evidence type="ECO:0000313" key="2">
    <source>
        <dbReference type="EMBL" id="OTQ54469.1"/>
    </source>
</evidence>
<comment type="caution">
    <text evidence="2">The sequence shown here is derived from an EMBL/GenBank/DDBJ whole genome shotgun (WGS) entry which is preliminary data.</text>
</comment>
<dbReference type="InterPro" id="IPR050902">
    <property type="entry name" value="ABC_Transporter_SBP"/>
</dbReference>
<dbReference type="OrthoDB" id="6495095at2"/>
<accession>A0A242NXG7</accession>
<protein>
    <recommendedName>
        <fullName evidence="1">Fe/B12 periplasmic-binding domain-containing protein</fullName>
    </recommendedName>
</protein>
<dbReference type="PANTHER" id="PTHR30535:SF4">
    <property type="entry name" value="HEMIN-BINDING PERIPLASMIC PROTEIN HMUT"/>
    <property type="match status" value="1"/>
</dbReference>
<dbReference type="PANTHER" id="PTHR30535">
    <property type="entry name" value="VITAMIN B12-BINDING PROTEIN"/>
    <property type="match status" value="1"/>
</dbReference>
<dbReference type="SUPFAM" id="SSF53807">
    <property type="entry name" value="Helical backbone' metal receptor"/>
    <property type="match status" value="1"/>
</dbReference>
<dbReference type="Gene3D" id="3.40.50.1980">
    <property type="entry name" value="Nitrogenase molybdenum iron protein domain"/>
    <property type="match status" value="2"/>
</dbReference>